<organism evidence="1 2">
    <name type="scientific">Amborella trichopoda</name>
    <dbReference type="NCBI Taxonomy" id="13333"/>
    <lineage>
        <taxon>Eukaryota</taxon>
        <taxon>Viridiplantae</taxon>
        <taxon>Streptophyta</taxon>
        <taxon>Embryophyta</taxon>
        <taxon>Tracheophyta</taxon>
        <taxon>Spermatophyta</taxon>
        <taxon>Magnoliopsida</taxon>
        <taxon>Amborellales</taxon>
        <taxon>Amborellaceae</taxon>
        <taxon>Amborella</taxon>
    </lineage>
</organism>
<proteinExistence type="predicted"/>
<protein>
    <submittedName>
        <fullName evidence="1">Uncharacterized protein</fullName>
    </submittedName>
</protein>
<accession>W1NXJ4</accession>
<dbReference type="AlphaFoldDB" id="W1NXJ4"/>
<name>W1NXJ4_AMBTC</name>
<reference evidence="2" key="1">
    <citation type="journal article" date="2013" name="Science">
        <title>The Amborella genome and the evolution of flowering plants.</title>
        <authorList>
            <consortium name="Amborella Genome Project"/>
        </authorList>
    </citation>
    <scope>NUCLEOTIDE SEQUENCE [LARGE SCALE GENOMIC DNA]</scope>
</reference>
<dbReference type="HOGENOM" id="CLU_1715704_0_0_1"/>
<dbReference type="Gramene" id="ERN00064">
    <property type="protein sequence ID" value="ERN00064"/>
    <property type="gene ID" value="AMTR_s00105p00100810"/>
</dbReference>
<evidence type="ECO:0000313" key="2">
    <source>
        <dbReference type="Proteomes" id="UP000017836"/>
    </source>
</evidence>
<sequence length="153" mass="16829">MERFLNPQHKISKVRKNLNSIIMVENGGRDHVLVVASARPSNTQTFPVLTGGLEILLEKYLLTQGHPEVSLGVAKVDADISPALHAISEVEEDPLLLGGFDHQVEAKVADGEEGKSVVCHQIFGLLIELGLRENIGLGEWWEIWVCIARSCDL</sequence>
<dbReference type="EMBL" id="KI394961">
    <property type="protein sequence ID" value="ERN00064.1"/>
    <property type="molecule type" value="Genomic_DNA"/>
</dbReference>
<dbReference type="Proteomes" id="UP000017836">
    <property type="component" value="Unassembled WGS sequence"/>
</dbReference>
<keyword evidence="2" id="KW-1185">Reference proteome</keyword>
<evidence type="ECO:0000313" key="1">
    <source>
        <dbReference type="EMBL" id="ERN00064.1"/>
    </source>
</evidence>
<gene>
    <name evidence="1" type="ORF">AMTR_s00105p00100810</name>
</gene>